<keyword evidence="2" id="KW-1185">Reference proteome</keyword>
<dbReference type="Proteomes" id="UP000521943">
    <property type="component" value="Unassembled WGS sequence"/>
</dbReference>
<proteinExistence type="predicted"/>
<name>A0A8H6HVB7_9AGAR</name>
<sequence length="150" mass="17343">MARECRIRNIRHRSGRTTRVQSDNDSSPPRSTTRLLALWLLDMRGPSFVKSQTYGSFERHASLRERLLLAAKDDDNFSTRNRASSLIWNAYNGRARPCQRIPLTNSPSKPFIIRRWSGVTHSRDEREEERSQSRLDAQSWRGSVFGGVLL</sequence>
<gene>
    <name evidence="1" type="ORF">DFP72DRAFT_1069644</name>
</gene>
<reference evidence="1 2" key="1">
    <citation type="submission" date="2020-07" db="EMBL/GenBank/DDBJ databases">
        <title>Comparative genomics of pyrophilous fungi reveals a link between fire events and developmental genes.</title>
        <authorList>
            <consortium name="DOE Joint Genome Institute"/>
            <person name="Steindorff A.S."/>
            <person name="Carver A."/>
            <person name="Calhoun S."/>
            <person name="Stillman K."/>
            <person name="Liu H."/>
            <person name="Lipzen A."/>
            <person name="Pangilinan J."/>
            <person name="Labutti K."/>
            <person name="Bruns T.D."/>
            <person name="Grigoriev I.V."/>
        </authorList>
    </citation>
    <scope>NUCLEOTIDE SEQUENCE [LARGE SCALE GENOMIC DNA]</scope>
    <source>
        <strain evidence="1 2">CBS 144469</strain>
    </source>
</reference>
<comment type="caution">
    <text evidence="1">The sequence shown here is derived from an EMBL/GenBank/DDBJ whole genome shotgun (WGS) entry which is preliminary data.</text>
</comment>
<accession>A0A8H6HVB7</accession>
<protein>
    <submittedName>
        <fullName evidence="1">Uncharacterized protein</fullName>
    </submittedName>
</protein>
<organism evidence="1 2">
    <name type="scientific">Ephemerocybe angulata</name>
    <dbReference type="NCBI Taxonomy" id="980116"/>
    <lineage>
        <taxon>Eukaryota</taxon>
        <taxon>Fungi</taxon>
        <taxon>Dikarya</taxon>
        <taxon>Basidiomycota</taxon>
        <taxon>Agaricomycotina</taxon>
        <taxon>Agaricomycetes</taxon>
        <taxon>Agaricomycetidae</taxon>
        <taxon>Agaricales</taxon>
        <taxon>Agaricineae</taxon>
        <taxon>Psathyrellaceae</taxon>
        <taxon>Ephemerocybe</taxon>
    </lineage>
</organism>
<dbReference type="EMBL" id="JACGCI010000040">
    <property type="protein sequence ID" value="KAF6753269.1"/>
    <property type="molecule type" value="Genomic_DNA"/>
</dbReference>
<dbReference type="AlphaFoldDB" id="A0A8H6HVB7"/>
<evidence type="ECO:0000313" key="1">
    <source>
        <dbReference type="EMBL" id="KAF6753269.1"/>
    </source>
</evidence>
<evidence type="ECO:0000313" key="2">
    <source>
        <dbReference type="Proteomes" id="UP000521943"/>
    </source>
</evidence>